<dbReference type="EMBL" id="CAJVQB010092965">
    <property type="protein sequence ID" value="CAG8848658.1"/>
    <property type="molecule type" value="Genomic_DNA"/>
</dbReference>
<dbReference type="Proteomes" id="UP000789901">
    <property type="component" value="Unassembled WGS sequence"/>
</dbReference>
<organism evidence="1 2">
    <name type="scientific">Gigaspora margarita</name>
    <dbReference type="NCBI Taxonomy" id="4874"/>
    <lineage>
        <taxon>Eukaryota</taxon>
        <taxon>Fungi</taxon>
        <taxon>Fungi incertae sedis</taxon>
        <taxon>Mucoromycota</taxon>
        <taxon>Glomeromycotina</taxon>
        <taxon>Glomeromycetes</taxon>
        <taxon>Diversisporales</taxon>
        <taxon>Gigasporaceae</taxon>
        <taxon>Gigaspora</taxon>
    </lineage>
</organism>
<evidence type="ECO:0000313" key="2">
    <source>
        <dbReference type="Proteomes" id="UP000789901"/>
    </source>
</evidence>
<evidence type="ECO:0000313" key="1">
    <source>
        <dbReference type="EMBL" id="CAG8848658.1"/>
    </source>
</evidence>
<name>A0ABN7X5M2_GIGMA</name>
<protein>
    <submittedName>
        <fullName evidence="1">38506_t:CDS:1</fullName>
    </submittedName>
</protein>
<comment type="caution">
    <text evidence="1">The sequence shown here is derived from an EMBL/GenBank/DDBJ whole genome shotgun (WGS) entry which is preliminary data.</text>
</comment>
<keyword evidence="2" id="KW-1185">Reference proteome</keyword>
<reference evidence="1 2" key="1">
    <citation type="submission" date="2021-06" db="EMBL/GenBank/DDBJ databases">
        <authorList>
            <person name="Kallberg Y."/>
            <person name="Tangrot J."/>
            <person name="Rosling A."/>
        </authorList>
    </citation>
    <scope>NUCLEOTIDE SEQUENCE [LARGE SCALE GENOMIC DNA]</scope>
    <source>
        <strain evidence="1 2">120-4 pot B 10/14</strain>
    </source>
</reference>
<gene>
    <name evidence="1" type="ORF">GMARGA_LOCUS39295</name>
</gene>
<accession>A0ABN7X5M2</accession>
<feature type="non-terminal residue" evidence="1">
    <location>
        <position position="1"/>
    </location>
</feature>
<sequence>VKQDKRSFDEKYQHDSLGCHHFCKLGATKDEHKAFIYLHRECYNNHKSNHKSNLKKI</sequence>
<proteinExistence type="predicted"/>